<feature type="signal peptide" evidence="2">
    <location>
        <begin position="1"/>
        <end position="23"/>
    </location>
</feature>
<dbReference type="Pfam" id="PF01822">
    <property type="entry name" value="WSC"/>
    <property type="match status" value="1"/>
</dbReference>
<feature type="chain" id="PRO_5042024180" description="WSC domain-containing protein" evidence="2">
    <location>
        <begin position="24"/>
        <end position="665"/>
    </location>
</feature>
<evidence type="ECO:0000256" key="2">
    <source>
        <dbReference type="SAM" id="SignalP"/>
    </source>
</evidence>
<gene>
    <name evidence="4" type="ORF">QTJ16_007138</name>
</gene>
<feature type="region of interest" description="Disordered" evidence="1">
    <location>
        <begin position="582"/>
        <end position="609"/>
    </location>
</feature>
<evidence type="ECO:0000256" key="1">
    <source>
        <dbReference type="SAM" id="MobiDB-lite"/>
    </source>
</evidence>
<feature type="compositionally biased region" description="Low complexity" evidence="1">
    <location>
        <begin position="582"/>
        <end position="595"/>
    </location>
</feature>
<evidence type="ECO:0000259" key="3">
    <source>
        <dbReference type="PROSITE" id="PS51212"/>
    </source>
</evidence>
<dbReference type="EMBL" id="JAUBYV010000013">
    <property type="protein sequence ID" value="KAK2623584.1"/>
    <property type="molecule type" value="Genomic_DNA"/>
</dbReference>
<keyword evidence="2" id="KW-0732">Signal</keyword>
<proteinExistence type="predicted"/>
<evidence type="ECO:0000313" key="4">
    <source>
        <dbReference type="EMBL" id="KAK2623584.1"/>
    </source>
</evidence>
<dbReference type="Proteomes" id="UP001285354">
    <property type="component" value="Unassembled WGS sequence"/>
</dbReference>
<protein>
    <recommendedName>
        <fullName evidence="3">WSC domain-containing protein</fullName>
    </recommendedName>
</protein>
<accession>A0AAD9WCA3</accession>
<dbReference type="InterPro" id="IPR002889">
    <property type="entry name" value="WSC_carb-bd"/>
</dbReference>
<comment type="caution">
    <text evidence="4">The sequence shown here is derived from an EMBL/GenBank/DDBJ whole genome shotgun (WGS) entry which is preliminary data.</text>
</comment>
<evidence type="ECO:0000313" key="5">
    <source>
        <dbReference type="Proteomes" id="UP001285354"/>
    </source>
</evidence>
<reference evidence="4" key="1">
    <citation type="submission" date="2023-06" db="EMBL/GenBank/DDBJ databases">
        <title>Draft genome of Marssonina rosae.</title>
        <authorList>
            <person name="Cheng Q."/>
        </authorList>
    </citation>
    <scope>NUCLEOTIDE SEQUENCE</scope>
    <source>
        <strain evidence="4">R4</strain>
    </source>
</reference>
<organism evidence="4 5">
    <name type="scientific">Diplocarpon rosae</name>
    <dbReference type="NCBI Taxonomy" id="946125"/>
    <lineage>
        <taxon>Eukaryota</taxon>
        <taxon>Fungi</taxon>
        <taxon>Dikarya</taxon>
        <taxon>Ascomycota</taxon>
        <taxon>Pezizomycotina</taxon>
        <taxon>Leotiomycetes</taxon>
        <taxon>Helotiales</taxon>
        <taxon>Drepanopezizaceae</taxon>
        <taxon>Diplocarpon</taxon>
    </lineage>
</organism>
<name>A0AAD9WCA3_9HELO</name>
<keyword evidence="5" id="KW-1185">Reference proteome</keyword>
<dbReference type="PROSITE" id="PS51212">
    <property type="entry name" value="WSC"/>
    <property type="match status" value="1"/>
</dbReference>
<sequence length="665" mass="68623">MKSYPLISTSAVLLSNLANLVAAQYPLATVYPCLSCPSDVAPPAVTVTAQYQTVSTCTPTPYQVSKGANYTVRPSCVSYAWVSTVIPGPDGSSTTVTKTEQEVAVAHASTVLTSEYPCATLAPSFNATSYGAANASCTSTKLTRLVVDTVVPYNELGPMAIGGYPGSGLCTTCDEDETGTQSQVVTIHQCRDDACSTYAATWVSGGKPTAPISVQSAVYSSSTFCPTSGAYTIPVTATYSPAGPDLTQVVTKTFYITTSVSGPETIPITKTIEITYRGSPAPTVPSSSKLPVSTSAYVTANGAHTVPIYAAITPSDPAYAPVTTTAYYTTAVTDAPVHVYYTTTLTVTFTATAYVQTIVSGVTLRPVVDPTMPASAHARVSAGAYAEDPKAPVEVYPAYSSQVAAGDPITPGAASPAYSTKGPGGYPTKPVPVRPTYTPGGPPPATYGYGNNTLATSKAGASPMATTTGPARDPTTPAACEYSGCYGSSGGFADFTLVESSGYMSVSLCTSECIASGFPYSGLYKESCYCSYSLESSIESGGVCDAPCPGASQHCGGDLSGARYGTNKLLDIYECAVPSSTTASSDATASSTTEPTPDPSSDVDEDPTVNADATKRSLQADMHRAAVAARDGKLRRGGLLRSTEKKETANLIVRRDFGLRRPFGM</sequence>
<dbReference type="AlphaFoldDB" id="A0AAD9WCA3"/>
<dbReference type="SMART" id="SM00321">
    <property type="entry name" value="WSC"/>
    <property type="match status" value="1"/>
</dbReference>
<feature type="domain" description="WSC" evidence="3">
    <location>
        <begin position="479"/>
        <end position="567"/>
    </location>
</feature>